<proteinExistence type="predicted"/>
<dbReference type="RefSeq" id="WP_210089137.1">
    <property type="nucleotide sequence ID" value="NZ_JAGGKG010000009.1"/>
</dbReference>
<dbReference type="Proteomes" id="UP001519272">
    <property type="component" value="Unassembled WGS sequence"/>
</dbReference>
<comment type="caution">
    <text evidence="2">The sequence shown here is derived from an EMBL/GenBank/DDBJ whole genome shotgun (WGS) entry which is preliminary data.</text>
</comment>
<evidence type="ECO:0008006" key="4">
    <source>
        <dbReference type="Google" id="ProtNLM"/>
    </source>
</evidence>
<evidence type="ECO:0000313" key="2">
    <source>
        <dbReference type="EMBL" id="MBP1905503.1"/>
    </source>
</evidence>
<feature type="coiled-coil region" evidence="1">
    <location>
        <begin position="21"/>
        <end position="80"/>
    </location>
</feature>
<evidence type="ECO:0000256" key="1">
    <source>
        <dbReference type="SAM" id="Coils"/>
    </source>
</evidence>
<accession>A0ABS4FT42</accession>
<name>A0ABS4FT42_9BACL</name>
<keyword evidence="3" id="KW-1185">Reference proteome</keyword>
<sequence>MKKFQAIEDFIAKHNTVGERRAELEHRRKSAIEEVQALKAEYTAAVRKSVLEGEDNVALIEELDGKIQQAERTYRRIDAEVSLGLTLTNDVDGREAVADAWNTDYYPNTIMRDTLEPALEKLKDAGRAYAEEYQRVLTILNDVDALHYKTKKALGWNYEYRLHDIKGRMRHTNSPLYMARLDETDLEDINAGTLPQKLQN</sequence>
<gene>
    <name evidence="2" type="ORF">J2Z32_002133</name>
</gene>
<protein>
    <recommendedName>
        <fullName evidence="4">Phage protein</fullName>
    </recommendedName>
</protein>
<evidence type="ECO:0000313" key="3">
    <source>
        <dbReference type="Proteomes" id="UP001519272"/>
    </source>
</evidence>
<keyword evidence="1" id="KW-0175">Coiled coil</keyword>
<organism evidence="2 3">
    <name type="scientific">Paenibacillus turicensis</name>
    <dbReference type="NCBI Taxonomy" id="160487"/>
    <lineage>
        <taxon>Bacteria</taxon>
        <taxon>Bacillati</taxon>
        <taxon>Bacillota</taxon>
        <taxon>Bacilli</taxon>
        <taxon>Bacillales</taxon>
        <taxon>Paenibacillaceae</taxon>
        <taxon>Paenibacillus</taxon>
    </lineage>
</organism>
<dbReference type="EMBL" id="JAGGKG010000009">
    <property type="protein sequence ID" value="MBP1905503.1"/>
    <property type="molecule type" value="Genomic_DNA"/>
</dbReference>
<reference evidence="2 3" key="1">
    <citation type="submission" date="2021-03" db="EMBL/GenBank/DDBJ databases">
        <title>Genomic Encyclopedia of Type Strains, Phase IV (KMG-IV): sequencing the most valuable type-strain genomes for metagenomic binning, comparative biology and taxonomic classification.</title>
        <authorList>
            <person name="Goeker M."/>
        </authorList>
    </citation>
    <scope>NUCLEOTIDE SEQUENCE [LARGE SCALE GENOMIC DNA]</scope>
    <source>
        <strain evidence="2 3">DSM 14349</strain>
    </source>
</reference>